<dbReference type="OrthoDB" id="10286090at2759"/>
<protein>
    <submittedName>
        <fullName evidence="2">Uncharacterized protein</fullName>
    </submittedName>
</protein>
<comment type="caution">
    <text evidence="2">The sequence shown here is derived from an EMBL/GenBank/DDBJ whole genome shotgun (WGS) entry which is preliminary data.</text>
</comment>
<feature type="compositionally biased region" description="Basic and acidic residues" evidence="1">
    <location>
        <begin position="1"/>
        <end position="14"/>
    </location>
</feature>
<evidence type="ECO:0000313" key="2">
    <source>
        <dbReference type="EMBL" id="CAG5162265.1"/>
    </source>
</evidence>
<organism evidence="2 3">
    <name type="scientific">Alternaria atra</name>
    <dbReference type="NCBI Taxonomy" id="119953"/>
    <lineage>
        <taxon>Eukaryota</taxon>
        <taxon>Fungi</taxon>
        <taxon>Dikarya</taxon>
        <taxon>Ascomycota</taxon>
        <taxon>Pezizomycotina</taxon>
        <taxon>Dothideomycetes</taxon>
        <taxon>Pleosporomycetidae</taxon>
        <taxon>Pleosporales</taxon>
        <taxon>Pleosporineae</taxon>
        <taxon>Pleosporaceae</taxon>
        <taxon>Alternaria</taxon>
        <taxon>Alternaria sect. Ulocladioides</taxon>
    </lineage>
</organism>
<keyword evidence="3" id="KW-1185">Reference proteome</keyword>
<reference evidence="2" key="1">
    <citation type="submission" date="2021-05" db="EMBL/GenBank/DDBJ databases">
        <authorList>
            <person name="Stam R."/>
        </authorList>
    </citation>
    <scope>NUCLEOTIDE SEQUENCE</scope>
    <source>
        <strain evidence="2">CS162</strain>
    </source>
</reference>
<dbReference type="Proteomes" id="UP000676310">
    <property type="component" value="Unassembled WGS sequence"/>
</dbReference>
<dbReference type="EMBL" id="CAJRGZ010000019">
    <property type="protein sequence ID" value="CAG5162265.1"/>
    <property type="molecule type" value="Genomic_DNA"/>
</dbReference>
<dbReference type="RefSeq" id="XP_043169745.1">
    <property type="nucleotide sequence ID" value="XM_043313810.1"/>
</dbReference>
<dbReference type="AlphaFoldDB" id="A0A8J2I6I0"/>
<proteinExistence type="predicted"/>
<gene>
    <name evidence="2" type="ORF">ALTATR162_LOCUS6189</name>
</gene>
<evidence type="ECO:0000313" key="3">
    <source>
        <dbReference type="Proteomes" id="UP000676310"/>
    </source>
</evidence>
<evidence type="ECO:0000256" key="1">
    <source>
        <dbReference type="SAM" id="MobiDB-lite"/>
    </source>
</evidence>
<sequence length="173" mass="19284">MFEPSSKDHGEKLPETANEDAPEITLAQARGQAPPYVYDHGVLMNYNVAVSTQLYMICDSTDKDWQAVTLFFVATSLKVNALNDALYQTYQAGDAHAFAMYDDFTRNSHKCLQDRIAALARVEAHNVPDHEHLSGPSMMCWAAQNTPKVMMDASTQTMEDDDFLTTFGAWSHG</sequence>
<feature type="region of interest" description="Disordered" evidence="1">
    <location>
        <begin position="1"/>
        <end position="20"/>
    </location>
</feature>
<dbReference type="GeneID" id="67018050"/>
<accession>A0A8J2I6I0</accession>
<name>A0A8J2I6I0_9PLEO</name>